<organism evidence="1 2">
    <name type="scientific">Caballeronia choica</name>
    <dbReference type="NCBI Taxonomy" id="326476"/>
    <lineage>
        <taxon>Bacteria</taxon>
        <taxon>Pseudomonadati</taxon>
        <taxon>Pseudomonadota</taxon>
        <taxon>Betaproteobacteria</taxon>
        <taxon>Burkholderiales</taxon>
        <taxon>Burkholderiaceae</taxon>
        <taxon>Caballeronia</taxon>
    </lineage>
</organism>
<dbReference type="RefSeq" id="WP_160110071.1">
    <property type="nucleotide sequence ID" value="NZ_FCON02000079.1"/>
</dbReference>
<evidence type="ECO:0000313" key="1">
    <source>
        <dbReference type="EMBL" id="SAL78639.1"/>
    </source>
</evidence>
<accession>A0A158KCX3</accession>
<name>A0A158KCX3_9BURK</name>
<dbReference type="EMBL" id="FCON02000079">
    <property type="protein sequence ID" value="SAL78639.1"/>
    <property type="molecule type" value="Genomic_DNA"/>
</dbReference>
<protein>
    <submittedName>
        <fullName evidence="1">Uncharacterized protein</fullName>
    </submittedName>
</protein>
<gene>
    <name evidence="1" type="ORF">AWB68_05467</name>
</gene>
<reference evidence="1" key="1">
    <citation type="submission" date="2016-01" db="EMBL/GenBank/DDBJ databases">
        <authorList>
            <person name="Peeters C."/>
        </authorList>
    </citation>
    <scope>NUCLEOTIDE SEQUENCE [LARGE SCALE GENOMIC DNA]</scope>
    <source>
        <strain evidence="1">LMG 22940</strain>
    </source>
</reference>
<keyword evidence="2" id="KW-1185">Reference proteome</keyword>
<dbReference type="Proteomes" id="UP000054770">
    <property type="component" value="Unassembled WGS sequence"/>
</dbReference>
<evidence type="ECO:0000313" key="2">
    <source>
        <dbReference type="Proteomes" id="UP000054770"/>
    </source>
</evidence>
<comment type="caution">
    <text evidence="1">The sequence shown here is derived from an EMBL/GenBank/DDBJ whole genome shotgun (WGS) entry which is preliminary data.</text>
</comment>
<sequence>MLGEGLFKPIFRETHFACYRVADRNSSKIAEFRDWIYRESQTAPETDD</sequence>
<dbReference type="AlphaFoldDB" id="A0A158KCX3"/>
<proteinExistence type="predicted"/>